<proteinExistence type="predicted"/>
<protein>
    <submittedName>
        <fullName evidence="2">Uncharacterized protein</fullName>
    </submittedName>
</protein>
<sequence>MTSPTYNVVSSHLLMENHISAGVLDSAEGFTAFQTPAGNLILLSIGSDAIFRASVEAAGSQTGWKVTDVSTLLASQYPVGTTLSAGYFASSDSGPDRDLSILLSITAISSGSGSSVDEVWLLTGPPTTDASVWLQNGSITFTKLAYDATPSTPVQSITPDTLKVTGLYKETGLLPTDPTLSIATVADPDAPGELRCFLLNPNASAGTNVWSYYPQEQDIGIGGLCIAPGRIKSDYYSWGLYKLYQLDGTPSLTYLPTYGAFGPPDATVFTVPDGASAIATLAYQPEGATSSYTDLFVAADGYIGYFSYDQGRPHEAVSLITSSLIIGVTQLHVVTCGDQALIWGLNGAGQLFYTAAPMTERATPSAWKSPLPLLVNVSGIAPVTSNLNYAIDLFAVAPLGSTTATGNSAIGNGLLRLSRNASTGAWLNSVHPMPSTTDCITLKTYTTHCLIEDSNNIPQPLMALKGTASADCTLIINGSAEFVYAGETFDITTDSSGYVDLIHAVSSLATPSFTLTVAGGETFDINPSGQVTKTLSNITSSDLTNATYVDANGNTQNLVAASTSAEAVSGVTQSLQTISSHLPKLPTAATFNAMVKQGEIMSQDNDLFSDLGDIVQWIVNVVEDVVEITFKVVDDVIHFVVTIAEDVFTAVINTVEDALHAITALFKWIGAEVEAVFRWLAFLFNWSDFITVKNMLKDIVNQAFTSLISMEAQLKAAGDAWFSNVKANILPNLTKTKMAKPSDQPIQQAWSSQQPPPPPVGPHQVDLRTDPRVGWLKSRMTADPTTTKDLAAGNNTTSSDPILDAINTLMKDMGDAFAAAFKDIEALVEGKVSALEFFDAILAAAEVLGLDALQAVFDVFVSALGTMLSVIQEGLNMPLDIPILSPLYRLATGSELTLLDLACFIGSIGLNIIYKIANDESPVAILPQVVSPATVAEDIATMLSTTAPLAPMGDGNVYPVRPSGSMAGIFLILEGLTLPINTYYRYKRRLGAANVFYAISMTWRVIRACMNYGRARATGETYIALITYEFLGTICCYGLIISNLMVYGVESPSMTVICFADGAFSLTEAIWQDIVLVLKRECVLSIVCDSIYNSARIMEVVGVISGNPYQTCFWSALCLITSITGGVAQIGGDN</sequence>
<evidence type="ECO:0000313" key="3">
    <source>
        <dbReference type="Proteomes" id="UP000730481"/>
    </source>
</evidence>
<dbReference type="AlphaFoldDB" id="A0A9P5DRM9"/>
<reference evidence="2" key="2">
    <citation type="submission" date="2020-02" db="EMBL/GenBank/DDBJ databases">
        <title>Identification and distribution of gene clusters putatively required for synthesis of sphingolipid metabolism inhibitors in phylogenetically diverse species of the filamentous fungus Fusarium.</title>
        <authorList>
            <person name="Kim H.-S."/>
            <person name="Busman M."/>
            <person name="Brown D.W."/>
            <person name="Divon H."/>
            <person name="Uhlig S."/>
            <person name="Proctor R.H."/>
        </authorList>
    </citation>
    <scope>NUCLEOTIDE SEQUENCE</scope>
    <source>
        <strain evidence="2">NRRL 25174</strain>
    </source>
</reference>
<dbReference type="EMBL" id="PVQB02001119">
    <property type="protein sequence ID" value="KAF4332279.1"/>
    <property type="molecule type" value="Genomic_DNA"/>
</dbReference>
<gene>
    <name evidence="2" type="ORF">FBEOM_13929</name>
</gene>
<accession>A0A9P5DRM9</accession>
<comment type="caution">
    <text evidence="2">The sequence shown here is derived from an EMBL/GenBank/DDBJ whole genome shotgun (WGS) entry which is preliminary data.</text>
</comment>
<dbReference type="Proteomes" id="UP000730481">
    <property type="component" value="Unassembled WGS sequence"/>
</dbReference>
<dbReference type="OrthoDB" id="3235083at2759"/>
<feature type="region of interest" description="Disordered" evidence="1">
    <location>
        <begin position="741"/>
        <end position="765"/>
    </location>
</feature>
<feature type="compositionally biased region" description="Low complexity" evidence="1">
    <location>
        <begin position="744"/>
        <end position="753"/>
    </location>
</feature>
<keyword evidence="3" id="KW-1185">Reference proteome</keyword>
<evidence type="ECO:0000256" key="1">
    <source>
        <dbReference type="SAM" id="MobiDB-lite"/>
    </source>
</evidence>
<organism evidence="2 3">
    <name type="scientific">Fusarium beomiforme</name>
    <dbReference type="NCBI Taxonomy" id="44412"/>
    <lineage>
        <taxon>Eukaryota</taxon>
        <taxon>Fungi</taxon>
        <taxon>Dikarya</taxon>
        <taxon>Ascomycota</taxon>
        <taxon>Pezizomycotina</taxon>
        <taxon>Sordariomycetes</taxon>
        <taxon>Hypocreomycetidae</taxon>
        <taxon>Hypocreales</taxon>
        <taxon>Nectriaceae</taxon>
        <taxon>Fusarium</taxon>
        <taxon>Fusarium burgessii species complex</taxon>
    </lineage>
</organism>
<name>A0A9P5DRM9_9HYPO</name>
<evidence type="ECO:0000313" key="2">
    <source>
        <dbReference type="EMBL" id="KAF4332279.1"/>
    </source>
</evidence>
<reference evidence="2" key="1">
    <citation type="journal article" date="2017" name="Mycologia">
        <title>Fusarium algeriense, sp. nov., a novel toxigenic crown rot pathogen of durum wheat from Algeria is nested in the Fusarium burgessii species complex.</title>
        <authorList>
            <person name="Laraba I."/>
            <person name="Keddad A."/>
            <person name="Boureghda H."/>
            <person name="Abdallah N."/>
            <person name="Vaughan M.M."/>
            <person name="Proctor R.H."/>
            <person name="Busman M."/>
            <person name="O'Donnell K."/>
        </authorList>
    </citation>
    <scope>NUCLEOTIDE SEQUENCE</scope>
    <source>
        <strain evidence="2">NRRL 25174</strain>
    </source>
</reference>